<feature type="region of interest" description="Disordered" evidence="1">
    <location>
        <begin position="249"/>
        <end position="330"/>
    </location>
</feature>
<feature type="domain" description="Borealin N-terminal" evidence="2">
    <location>
        <begin position="16"/>
        <end position="72"/>
    </location>
</feature>
<feature type="compositionally biased region" description="Polar residues" evidence="1">
    <location>
        <begin position="267"/>
        <end position="283"/>
    </location>
</feature>
<evidence type="ECO:0000259" key="2">
    <source>
        <dbReference type="Pfam" id="PF10444"/>
    </source>
</evidence>
<name>A0A9P6H516_9AGAM</name>
<dbReference type="OrthoDB" id="2392550at2759"/>
<evidence type="ECO:0000256" key="1">
    <source>
        <dbReference type="SAM" id="MobiDB-lite"/>
    </source>
</evidence>
<evidence type="ECO:0000313" key="3">
    <source>
        <dbReference type="EMBL" id="KAF9778670.1"/>
    </source>
</evidence>
<dbReference type="AlphaFoldDB" id="A0A9P6H516"/>
<organism evidence="3 4">
    <name type="scientific">Thelephora terrestris</name>
    <dbReference type="NCBI Taxonomy" id="56493"/>
    <lineage>
        <taxon>Eukaryota</taxon>
        <taxon>Fungi</taxon>
        <taxon>Dikarya</taxon>
        <taxon>Basidiomycota</taxon>
        <taxon>Agaricomycotina</taxon>
        <taxon>Agaricomycetes</taxon>
        <taxon>Thelephorales</taxon>
        <taxon>Thelephoraceae</taxon>
        <taxon>Thelephora</taxon>
    </lineage>
</organism>
<feature type="compositionally biased region" description="Polar residues" evidence="1">
    <location>
        <begin position="291"/>
        <end position="304"/>
    </location>
</feature>
<feature type="compositionally biased region" description="Polar residues" evidence="1">
    <location>
        <begin position="186"/>
        <end position="211"/>
    </location>
</feature>
<dbReference type="EMBL" id="WIUZ02000022">
    <property type="protein sequence ID" value="KAF9778670.1"/>
    <property type="molecule type" value="Genomic_DNA"/>
</dbReference>
<sequence>MQSSSSAGKRSFTLKDKQKLLANLDIEVEHRTKQLEAWLSDAIESFRSRNEGYLSRIPRIVLGVKMRDLEAKYNGDVLTCMKILQMDRLAEGAAGVERSTKKRKWLAAQDADPERSDESSRAVKNPRISAATPRKMIPVAGYLSPTKSHLLRTPGTQRKVPPRPPLRGPSPNVRNGRIATAKARSSPPSKTSATPQSSRRPPSSATFNPAISNGAPLYPKHHLDSLQQRGELAGQTRYFVNGGELPGVREETEYESNKNGGVGSTLRRVNSITIRRQPSSLDFHSNFHPRPNQQATRTPPSRQPSHLKDTRSTHPVDPTAAGPPQQQPLPAQVHVTVPTVDGFFLEFNPLLVSPGALNELEGITDDAKKHAREEMVRLVKEAVSKWTI</sequence>
<reference evidence="3" key="1">
    <citation type="journal article" date="2020" name="Nat. Commun.">
        <title>Large-scale genome sequencing of mycorrhizal fungi provides insights into the early evolution of symbiotic traits.</title>
        <authorList>
            <person name="Miyauchi S."/>
            <person name="Kiss E."/>
            <person name="Kuo A."/>
            <person name="Drula E."/>
            <person name="Kohler A."/>
            <person name="Sanchez-Garcia M."/>
            <person name="Morin E."/>
            <person name="Andreopoulos B."/>
            <person name="Barry K.W."/>
            <person name="Bonito G."/>
            <person name="Buee M."/>
            <person name="Carver A."/>
            <person name="Chen C."/>
            <person name="Cichocki N."/>
            <person name="Clum A."/>
            <person name="Culley D."/>
            <person name="Crous P.W."/>
            <person name="Fauchery L."/>
            <person name="Girlanda M."/>
            <person name="Hayes R.D."/>
            <person name="Keri Z."/>
            <person name="LaButti K."/>
            <person name="Lipzen A."/>
            <person name="Lombard V."/>
            <person name="Magnuson J."/>
            <person name="Maillard F."/>
            <person name="Murat C."/>
            <person name="Nolan M."/>
            <person name="Ohm R.A."/>
            <person name="Pangilinan J."/>
            <person name="Pereira M.F."/>
            <person name="Perotto S."/>
            <person name="Peter M."/>
            <person name="Pfister S."/>
            <person name="Riley R."/>
            <person name="Sitrit Y."/>
            <person name="Stielow J.B."/>
            <person name="Szollosi G."/>
            <person name="Zifcakova L."/>
            <person name="Stursova M."/>
            <person name="Spatafora J.W."/>
            <person name="Tedersoo L."/>
            <person name="Vaario L.M."/>
            <person name="Yamada A."/>
            <person name="Yan M."/>
            <person name="Wang P."/>
            <person name="Xu J."/>
            <person name="Bruns T."/>
            <person name="Baldrian P."/>
            <person name="Vilgalys R."/>
            <person name="Dunand C."/>
            <person name="Henrissat B."/>
            <person name="Grigoriev I.V."/>
            <person name="Hibbett D."/>
            <person name="Nagy L.G."/>
            <person name="Martin F.M."/>
        </authorList>
    </citation>
    <scope>NUCLEOTIDE SEQUENCE</scope>
    <source>
        <strain evidence="3">UH-Tt-Lm1</strain>
    </source>
</reference>
<keyword evidence="4" id="KW-1185">Reference proteome</keyword>
<comment type="caution">
    <text evidence="3">The sequence shown here is derived from an EMBL/GenBank/DDBJ whole genome shotgun (WGS) entry which is preliminary data.</text>
</comment>
<evidence type="ECO:0000313" key="4">
    <source>
        <dbReference type="Proteomes" id="UP000736335"/>
    </source>
</evidence>
<accession>A0A9P6H516</accession>
<reference evidence="3" key="2">
    <citation type="submission" date="2020-11" db="EMBL/GenBank/DDBJ databases">
        <authorList>
            <consortium name="DOE Joint Genome Institute"/>
            <person name="Kuo A."/>
            <person name="Miyauchi S."/>
            <person name="Kiss E."/>
            <person name="Drula E."/>
            <person name="Kohler A."/>
            <person name="Sanchez-Garcia M."/>
            <person name="Andreopoulos B."/>
            <person name="Barry K.W."/>
            <person name="Bonito G."/>
            <person name="Buee M."/>
            <person name="Carver A."/>
            <person name="Chen C."/>
            <person name="Cichocki N."/>
            <person name="Clum A."/>
            <person name="Culley D."/>
            <person name="Crous P.W."/>
            <person name="Fauchery L."/>
            <person name="Girlanda M."/>
            <person name="Hayes R."/>
            <person name="Keri Z."/>
            <person name="Labutti K."/>
            <person name="Lipzen A."/>
            <person name="Lombard V."/>
            <person name="Magnuson J."/>
            <person name="Maillard F."/>
            <person name="Morin E."/>
            <person name="Murat C."/>
            <person name="Nolan M."/>
            <person name="Ohm R."/>
            <person name="Pangilinan J."/>
            <person name="Pereira M."/>
            <person name="Perotto S."/>
            <person name="Peter M."/>
            <person name="Riley R."/>
            <person name="Sitrit Y."/>
            <person name="Stielow B."/>
            <person name="Szollosi G."/>
            <person name="Zifcakova L."/>
            <person name="Stursova M."/>
            <person name="Spatafora J.W."/>
            <person name="Tedersoo L."/>
            <person name="Vaario L.-M."/>
            <person name="Yamada A."/>
            <person name="Yan M."/>
            <person name="Wang P."/>
            <person name="Xu J."/>
            <person name="Bruns T."/>
            <person name="Baldrian P."/>
            <person name="Vilgalys R."/>
            <person name="Henrissat B."/>
            <person name="Grigoriev I.V."/>
            <person name="Hibbett D."/>
            <person name="Nagy L.G."/>
            <person name="Martin F.M."/>
        </authorList>
    </citation>
    <scope>NUCLEOTIDE SEQUENCE</scope>
    <source>
        <strain evidence="3">UH-Tt-Lm1</strain>
    </source>
</reference>
<proteinExistence type="predicted"/>
<dbReference type="Pfam" id="PF10444">
    <property type="entry name" value="Nbl1_Borealin_N"/>
    <property type="match status" value="1"/>
</dbReference>
<feature type="region of interest" description="Disordered" evidence="1">
    <location>
        <begin position="92"/>
        <end position="221"/>
    </location>
</feature>
<protein>
    <recommendedName>
        <fullName evidence="2">Borealin N-terminal domain-containing protein</fullName>
    </recommendedName>
</protein>
<feature type="compositionally biased region" description="Low complexity" evidence="1">
    <location>
        <begin position="320"/>
        <end position="330"/>
    </location>
</feature>
<dbReference type="InterPro" id="IPR018851">
    <property type="entry name" value="Borealin_N"/>
</dbReference>
<feature type="compositionally biased region" description="Basic and acidic residues" evidence="1">
    <location>
        <begin position="112"/>
        <end position="121"/>
    </location>
</feature>
<dbReference type="Proteomes" id="UP000736335">
    <property type="component" value="Unassembled WGS sequence"/>
</dbReference>
<gene>
    <name evidence="3" type="ORF">BJ322DRAFT_482112</name>
</gene>